<evidence type="ECO:0000313" key="5">
    <source>
        <dbReference type="EMBL" id="KHJ68920.1"/>
    </source>
</evidence>
<evidence type="ECO:0000256" key="3">
    <source>
        <dbReference type="ARBA" id="ARBA00022777"/>
    </source>
</evidence>
<reference evidence="5 6" key="1">
    <citation type="submission" date="2014-11" db="EMBL/GenBank/DDBJ databases">
        <title>Genome sequencing of Pantoea rodasii ND03.</title>
        <authorList>
            <person name="Muhamad Yunos N.Y."/>
            <person name="Chan K.-G."/>
        </authorList>
    </citation>
    <scope>NUCLEOTIDE SEQUENCE [LARGE SCALE GENOMIC DNA]</scope>
    <source>
        <strain evidence="5 6">ND03</strain>
    </source>
</reference>
<organism evidence="5 6">
    <name type="scientific">Pantoea rodasii</name>
    <dbReference type="NCBI Taxonomy" id="1076549"/>
    <lineage>
        <taxon>Bacteria</taxon>
        <taxon>Pseudomonadati</taxon>
        <taxon>Pseudomonadota</taxon>
        <taxon>Gammaproteobacteria</taxon>
        <taxon>Enterobacterales</taxon>
        <taxon>Erwiniaceae</taxon>
        <taxon>Pantoea</taxon>
    </lineage>
</organism>
<dbReference type="NCBIfam" id="NF007297">
    <property type="entry name" value="PRK09775.1"/>
    <property type="match status" value="1"/>
</dbReference>
<dbReference type="PANTHER" id="PTHR37419:SF8">
    <property type="entry name" value="TOXIN YJJJ"/>
    <property type="match status" value="1"/>
</dbReference>
<dbReference type="AlphaFoldDB" id="A0A0B1RCU7"/>
<comment type="similarity">
    <text evidence="1">Belongs to the HipA Ser/Thr kinase family.</text>
</comment>
<feature type="domain" description="HipA-like C-terminal" evidence="4">
    <location>
        <begin position="200"/>
        <end position="383"/>
    </location>
</feature>
<comment type="caution">
    <text evidence="5">The sequence shown here is derived from an EMBL/GenBank/DDBJ whole genome shotgun (WGS) entry which is preliminary data.</text>
</comment>
<evidence type="ECO:0000256" key="2">
    <source>
        <dbReference type="ARBA" id="ARBA00022679"/>
    </source>
</evidence>
<dbReference type="RefSeq" id="WP_039329586.1">
    <property type="nucleotide sequence ID" value="NZ_JTJJ01000027.1"/>
</dbReference>
<evidence type="ECO:0000256" key="1">
    <source>
        <dbReference type="ARBA" id="ARBA00010164"/>
    </source>
</evidence>
<dbReference type="PANTHER" id="PTHR37419">
    <property type="entry name" value="SERINE/THREONINE-PROTEIN KINASE TOXIN HIPA"/>
    <property type="match status" value="1"/>
</dbReference>
<evidence type="ECO:0000313" key="6">
    <source>
        <dbReference type="Proteomes" id="UP000030853"/>
    </source>
</evidence>
<name>A0A0B1RCU7_9GAMM</name>
<protein>
    <submittedName>
        <fullName evidence="5">Transcriptional regulator</fullName>
    </submittedName>
</protein>
<dbReference type="Proteomes" id="UP000030853">
    <property type="component" value="Unassembled WGS sequence"/>
</dbReference>
<dbReference type="EMBL" id="JTJJ01000027">
    <property type="protein sequence ID" value="KHJ68920.1"/>
    <property type="molecule type" value="Genomic_DNA"/>
</dbReference>
<dbReference type="GO" id="GO:0004674">
    <property type="term" value="F:protein serine/threonine kinase activity"/>
    <property type="evidence" value="ECO:0007669"/>
    <property type="project" value="TreeGrafter"/>
</dbReference>
<dbReference type="GO" id="GO:0005829">
    <property type="term" value="C:cytosol"/>
    <property type="evidence" value="ECO:0007669"/>
    <property type="project" value="TreeGrafter"/>
</dbReference>
<sequence>MVDLQNFLLAGPLSAAELLQRSGVSQATLSRQLRQQPHIIKWGRARATRYALLRPIQGENQFPLYCISAQGQAMSAGYLLPTWPQGSCLYLDQHERGHFYDGLPWFLQDLRPQGFIGRQWGIEHAAQLGLNDDIRLWSDEQCLMALANGGIDMPGAFLIGERPYQRWLLQASPQPIREVEKVNRYPQLAQHALSGDEPGSSAGGEHPKFLCFADTPNGARHCLVKFTASRQGDNAQRWRDLVRAEHLALRHLNAGGLAAADSQLIESEDQLFLEVQRFDRTGERGRHEMASLEAVSAEFIGHPQHWPDALRELHQQRRIDDESQHRGTLQWAFGRLIANSDMHAGNLSFFTGHEPFSLTPAYDMLPMALAPNSQGHMRMEVKLTLDFSLSAEVWRAASAMAKTYWQAIESDEQFSLDFRQIAAHALQQLTALAATLNKMA</sequence>
<keyword evidence="3" id="KW-0418">Kinase</keyword>
<evidence type="ECO:0000259" key="4">
    <source>
        <dbReference type="Pfam" id="PF07804"/>
    </source>
</evidence>
<gene>
    <name evidence="5" type="ORF">QU24_07015</name>
</gene>
<keyword evidence="2" id="KW-0808">Transferase</keyword>
<dbReference type="InterPro" id="IPR012893">
    <property type="entry name" value="HipA-like_C"/>
</dbReference>
<proteinExistence type="inferred from homology"/>
<dbReference type="InterPro" id="IPR052028">
    <property type="entry name" value="HipA_Ser/Thr_kinase"/>
</dbReference>
<dbReference type="Pfam" id="PF07804">
    <property type="entry name" value="HipA_C"/>
    <property type="match status" value="1"/>
</dbReference>
<accession>A0A0B1RCU7</accession>